<comment type="caution">
    <text evidence="1">The sequence shown here is derived from an EMBL/GenBank/DDBJ whole genome shotgun (WGS) entry which is preliminary data.</text>
</comment>
<gene>
    <name evidence="1" type="ORF">F4820DRAFT_403895</name>
</gene>
<evidence type="ECO:0000313" key="1">
    <source>
        <dbReference type="EMBL" id="KAI4870474.1"/>
    </source>
</evidence>
<proteinExistence type="predicted"/>
<accession>A0ACB9ZFF9</accession>
<name>A0ACB9ZFF9_9PEZI</name>
<protein>
    <submittedName>
        <fullName evidence="1">Nuclear pore protein 84/107</fullName>
    </submittedName>
</protein>
<sequence length="936" mass="106662">MPENIHGLEFGGTSQSPELDDQASALYGEAEEEFARDAEEFARGLDSLSLARKTPAEKRAEIFKLVDSYYHYAASKVHALRKSQDQVSKTNLRHSYDASSQDSMDLDDAETWPQSPVSARRLKNLELEAQTWDMLRRLLPLRYPNNKSTKPTRHDVSRFHSCSELWDDFLQSDSTAQERKAILECLQTSADESRTDIDELVRDYQQRAERGDIIAYGWLHTRHHIKMQKNVNGWSGALDPNASDVRQILQSGSTPLVTQLDPDVVTRQDRKLQPQDEYFERAIWLGCYELLRRGRSIAEIRDWCVERTEVWRAVSMSAMSLSKDESEGRFPCDPLSMLLWRRTCFALARQGGTDDFERAVYGLLSGDVPSVEKICEDWDDFVYAHYNALLRTQFDAYLIKRSPPDATTTITQAFPTFNAVQFHGDTASVGERLVRSLETNAKTYVEAKTPMKTLQAAIISNGLDQYTYELGLALGKSANKYDISTLIPDFADPSDVDFDHTKFADLNDHNSLRILVHVYLILSSLEELQGGLHVELPERVKAQQNVVSAYVSTLRLMGLTDLMPLYCHQMQGDRPFFTLSRNVTSVLEDNEREILLRLMEKLGMDIGEFVKFQSRSLLQQYSSTQKHSPPFGRFTVLSNDPPTLKYGRPLKPDFLGEPPERLDPTDEHLIQSLEWFLLVDGLWDEVFYFGTAIYKRFLSQFNLYAARALSERVRCAEIFKRKAGIVYSDDSDVSWFDEVRASAAAGSLEDHGIGEEEVAKAQNYFEMECLIRAIDSMETIASSESIAQDPVEKVGREFWTNIGREVKAIKGYMRPILNNWLMESIEEDEDFTYLRDAYLPEMIIGYVSVLHFTGMALTRDNLLECMELSAVIARKDADVAAVIMKAGRMKELVEGFANCSKALAISSSDKKTAAVINSKRMMREHGWTRELWSVKK</sequence>
<organism evidence="1 2">
    <name type="scientific">Hypoxylon rubiginosum</name>
    <dbReference type="NCBI Taxonomy" id="110542"/>
    <lineage>
        <taxon>Eukaryota</taxon>
        <taxon>Fungi</taxon>
        <taxon>Dikarya</taxon>
        <taxon>Ascomycota</taxon>
        <taxon>Pezizomycotina</taxon>
        <taxon>Sordariomycetes</taxon>
        <taxon>Xylariomycetidae</taxon>
        <taxon>Xylariales</taxon>
        <taxon>Hypoxylaceae</taxon>
        <taxon>Hypoxylon</taxon>
    </lineage>
</organism>
<keyword evidence="2" id="KW-1185">Reference proteome</keyword>
<evidence type="ECO:0000313" key="2">
    <source>
        <dbReference type="Proteomes" id="UP001497700"/>
    </source>
</evidence>
<dbReference type="Proteomes" id="UP001497700">
    <property type="component" value="Unassembled WGS sequence"/>
</dbReference>
<dbReference type="EMBL" id="MU393424">
    <property type="protein sequence ID" value="KAI4870474.1"/>
    <property type="molecule type" value="Genomic_DNA"/>
</dbReference>
<reference evidence="1 2" key="1">
    <citation type="journal article" date="2022" name="New Phytol.">
        <title>Ecological generalism drives hyperdiversity of secondary metabolite gene clusters in xylarialean endophytes.</title>
        <authorList>
            <person name="Franco M.E.E."/>
            <person name="Wisecaver J.H."/>
            <person name="Arnold A.E."/>
            <person name="Ju Y.M."/>
            <person name="Slot J.C."/>
            <person name="Ahrendt S."/>
            <person name="Moore L.P."/>
            <person name="Eastman K.E."/>
            <person name="Scott K."/>
            <person name="Konkel Z."/>
            <person name="Mondo S.J."/>
            <person name="Kuo A."/>
            <person name="Hayes R.D."/>
            <person name="Haridas S."/>
            <person name="Andreopoulos B."/>
            <person name="Riley R."/>
            <person name="LaButti K."/>
            <person name="Pangilinan J."/>
            <person name="Lipzen A."/>
            <person name="Amirebrahimi M."/>
            <person name="Yan J."/>
            <person name="Adam C."/>
            <person name="Keymanesh K."/>
            <person name="Ng V."/>
            <person name="Louie K."/>
            <person name="Northen T."/>
            <person name="Drula E."/>
            <person name="Henrissat B."/>
            <person name="Hsieh H.M."/>
            <person name="Youens-Clark K."/>
            <person name="Lutzoni F."/>
            <person name="Miadlikowska J."/>
            <person name="Eastwood D.C."/>
            <person name="Hamelin R.C."/>
            <person name="Grigoriev I.V."/>
            <person name="U'Ren J.M."/>
        </authorList>
    </citation>
    <scope>NUCLEOTIDE SEQUENCE [LARGE SCALE GENOMIC DNA]</scope>
    <source>
        <strain evidence="1 2">CBS 119005</strain>
    </source>
</reference>